<gene>
    <name evidence="1" type="ORF">LSH36_44g00024</name>
</gene>
<evidence type="ECO:0000313" key="1">
    <source>
        <dbReference type="EMBL" id="KAK2165883.1"/>
    </source>
</evidence>
<keyword evidence="2" id="KW-1185">Reference proteome</keyword>
<dbReference type="Proteomes" id="UP001208570">
    <property type="component" value="Unassembled WGS sequence"/>
</dbReference>
<proteinExistence type="predicted"/>
<protein>
    <submittedName>
        <fullName evidence="1">Uncharacterized protein</fullName>
    </submittedName>
</protein>
<name>A0AAD9K8B8_9ANNE</name>
<evidence type="ECO:0000313" key="2">
    <source>
        <dbReference type="Proteomes" id="UP001208570"/>
    </source>
</evidence>
<dbReference type="EMBL" id="JAODUP010000044">
    <property type="protein sequence ID" value="KAK2165883.1"/>
    <property type="molecule type" value="Genomic_DNA"/>
</dbReference>
<sequence>MIFLAISWYRRRKSSVRRRRQRLRQRHLIELDLIRRQLASRTELGDPRIELSASQRRDSVENTALYNPPPYSEALDTTLYPAVSISTAAEDLPSYRKVTENVQLFNQVPKDTQMCDGTRLKTSVDVVPNVSNCTSDENQNTCVERPPSYANAESRVTSIYTKCSSRTIAKCRTLIRIILASDAYTFTFASQPADVSRSTVVREQKKVPSFLMSLLRQECVEV</sequence>
<accession>A0AAD9K8B8</accession>
<organism evidence="1 2">
    <name type="scientific">Paralvinella palmiformis</name>
    <dbReference type="NCBI Taxonomy" id="53620"/>
    <lineage>
        <taxon>Eukaryota</taxon>
        <taxon>Metazoa</taxon>
        <taxon>Spiralia</taxon>
        <taxon>Lophotrochozoa</taxon>
        <taxon>Annelida</taxon>
        <taxon>Polychaeta</taxon>
        <taxon>Sedentaria</taxon>
        <taxon>Canalipalpata</taxon>
        <taxon>Terebellida</taxon>
        <taxon>Terebelliformia</taxon>
        <taxon>Alvinellidae</taxon>
        <taxon>Paralvinella</taxon>
    </lineage>
</organism>
<dbReference type="AlphaFoldDB" id="A0AAD9K8B8"/>
<comment type="caution">
    <text evidence="1">The sequence shown here is derived from an EMBL/GenBank/DDBJ whole genome shotgun (WGS) entry which is preliminary data.</text>
</comment>
<reference evidence="1" key="1">
    <citation type="journal article" date="2023" name="Mol. Biol. Evol.">
        <title>Third-Generation Sequencing Reveals the Adaptive Role of the Epigenome in Three Deep-Sea Polychaetes.</title>
        <authorList>
            <person name="Perez M."/>
            <person name="Aroh O."/>
            <person name="Sun Y."/>
            <person name="Lan Y."/>
            <person name="Juniper S.K."/>
            <person name="Young C.R."/>
            <person name="Angers B."/>
            <person name="Qian P.Y."/>
        </authorList>
    </citation>
    <scope>NUCLEOTIDE SEQUENCE</scope>
    <source>
        <strain evidence="1">P08H-3</strain>
    </source>
</reference>